<evidence type="ECO:0000313" key="3">
    <source>
        <dbReference type="EMBL" id="RAW23735.1"/>
    </source>
</evidence>
<evidence type="ECO:0000313" key="2">
    <source>
        <dbReference type="EMBL" id="KAG3205070.1"/>
    </source>
</evidence>
<dbReference type="VEuPathDB" id="FungiDB:PC110_g19835"/>
<sequence length="103" mass="10987">MLEHLSCLSSADFYQELAAWEGTVEIGLNDSKADATTMANGGGDDRCDERELGSFSASDLSGVMETVRLMDGLEGCMPTTDGCTDTGNASESNDEIPPRQLHH</sequence>
<accession>A0A329RGC2</accession>
<dbReference type="EMBL" id="MJFZ01001001">
    <property type="protein sequence ID" value="RAW23735.1"/>
    <property type="molecule type" value="Genomic_DNA"/>
</dbReference>
<evidence type="ECO:0000256" key="1">
    <source>
        <dbReference type="SAM" id="MobiDB-lite"/>
    </source>
</evidence>
<gene>
    <name evidence="3" type="ORF">PC110_g19835</name>
    <name evidence="2" type="ORF">PC129_g22255</name>
</gene>
<protein>
    <submittedName>
        <fullName evidence="3">Uncharacterized protein</fullName>
    </submittedName>
</protein>
<keyword evidence="4" id="KW-1185">Reference proteome</keyword>
<dbReference type="OrthoDB" id="117283at2759"/>
<comment type="caution">
    <text evidence="3">The sequence shown here is derived from an EMBL/GenBank/DDBJ whole genome shotgun (WGS) entry which is preliminary data.</text>
</comment>
<feature type="region of interest" description="Disordered" evidence="1">
    <location>
        <begin position="78"/>
        <end position="103"/>
    </location>
</feature>
<reference evidence="3 4" key="1">
    <citation type="submission" date="2018-01" db="EMBL/GenBank/DDBJ databases">
        <title>Draft genome of the strawberry crown rot pathogen Phytophthora cactorum.</title>
        <authorList>
            <person name="Armitage A.D."/>
            <person name="Lysoe E."/>
            <person name="Nellist C.F."/>
            <person name="Harrison R.J."/>
            <person name="Brurberg M.B."/>
        </authorList>
    </citation>
    <scope>NUCLEOTIDE SEQUENCE [LARGE SCALE GENOMIC DNA]</scope>
    <source>
        <strain evidence="3 4">10300</strain>
    </source>
</reference>
<dbReference type="EMBL" id="RCMV01002006">
    <property type="protein sequence ID" value="KAG3205070.1"/>
    <property type="molecule type" value="Genomic_DNA"/>
</dbReference>
<feature type="compositionally biased region" description="Polar residues" evidence="1">
    <location>
        <begin position="81"/>
        <end position="91"/>
    </location>
</feature>
<dbReference type="Proteomes" id="UP000251314">
    <property type="component" value="Unassembled WGS sequence"/>
</dbReference>
<organism evidence="3 4">
    <name type="scientific">Phytophthora cactorum</name>
    <dbReference type="NCBI Taxonomy" id="29920"/>
    <lineage>
        <taxon>Eukaryota</taxon>
        <taxon>Sar</taxon>
        <taxon>Stramenopiles</taxon>
        <taxon>Oomycota</taxon>
        <taxon>Peronosporomycetes</taxon>
        <taxon>Peronosporales</taxon>
        <taxon>Peronosporaceae</taxon>
        <taxon>Phytophthora</taxon>
    </lineage>
</organism>
<evidence type="ECO:0000313" key="4">
    <source>
        <dbReference type="Proteomes" id="UP000251314"/>
    </source>
</evidence>
<reference evidence="2" key="2">
    <citation type="submission" date="2018-05" db="EMBL/GenBank/DDBJ databases">
        <title>Effector identification in a new, highly contiguous assembly of the strawberry crown rot pathogen Phytophthora cactorum.</title>
        <authorList>
            <person name="Armitage A.D."/>
            <person name="Nellist C.F."/>
            <person name="Bates H."/>
            <person name="Vickerstaff R.J."/>
            <person name="Harrison R.J."/>
        </authorList>
    </citation>
    <scope>NUCLEOTIDE SEQUENCE</scope>
    <source>
        <strain evidence="2">P421</strain>
    </source>
</reference>
<proteinExistence type="predicted"/>
<dbReference type="AlphaFoldDB" id="A0A329RGC2"/>
<dbReference type="Proteomes" id="UP000760860">
    <property type="component" value="Unassembled WGS sequence"/>
</dbReference>
<name>A0A329RGC2_9STRA</name>